<dbReference type="RefSeq" id="WP_007048157.1">
    <property type="nucleotide sequence ID" value="NZ_GG704770.1"/>
</dbReference>
<dbReference type="Pfam" id="PF02518">
    <property type="entry name" value="HATPase_c"/>
    <property type="match status" value="1"/>
</dbReference>
<dbReference type="GO" id="GO:0000155">
    <property type="term" value="F:phosphorelay sensor kinase activity"/>
    <property type="evidence" value="ECO:0007669"/>
    <property type="project" value="InterPro"/>
</dbReference>
<keyword evidence="13" id="KW-1185">Reference proteome</keyword>
<dbReference type="SMART" id="SM00304">
    <property type="entry name" value="HAMP"/>
    <property type="match status" value="1"/>
</dbReference>
<dbReference type="PROSITE" id="PS50109">
    <property type="entry name" value="HIS_KIN"/>
    <property type="match status" value="1"/>
</dbReference>
<feature type="transmembrane region" description="Helical" evidence="9">
    <location>
        <begin position="18"/>
        <end position="39"/>
    </location>
</feature>
<dbReference type="GO" id="GO:0016020">
    <property type="term" value="C:membrane"/>
    <property type="evidence" value="ECO:0007669"/>
    <property type="project" value="UniProtKB-SubCell"/>
</dbReference>
<evidence type="ECO:0000256" key="5">
    <source>
        <dbReference type="ARBA" id="ARBA00022679"/>
    </source>
</evidence>
<evidence type="ECO:0000256" key="1">
    <source>
        <dbReference type="ARBA" id="ARBA00000085"/>
    </source>
</evidence>
<dbReference type="PANTHER" id="PTHR34220">
    <property type="entry name" value="SENSOR HISTIDINE KINASE YPDA"/>
    <property type="match status" value="1"/>
</dbReference>
<keyword evidence="7" id="KW-0902">Two-component regulatory system</keyword>
<name>D1PQX9_9FIRM</name>
<dbReference type="Pfam" id="PF00672">
    <property type="entry name" value="HAMP"/>
    <property type="match status" value="1"/>
</dbReference>
<dbReference type="CDD" id="cd06225">
    <property type="entry name" value="HAMP"/>
    <property type="match status" value="1"/>
</dbReference>
<keyword evidence="5" id="KW-0808">Transferase</keyword>
<feature type="transmembrane region" description="Helical" evidence="9">
    <location>
        <begin position="177"/>
        <end position="196"/>
    </location>
</feature>
<dbReference type="InterPro" id="IPR003594">
    <property type="entry name" value="HATPase_dom"/>
</dbReference>
<dbReference type="STRING" id="411471.SUBVAR_06806"/>
<dbReference type="Gene3D" id="3.30.565.10">
    <property type="entry name" value="Histidine kinase-like ATPase, C-terminal domain"/>
    <property type="match status" value="1"/>
</dbReference>
<dbReference type="PRINTS" id="PR00344">
    <property type="entry name" value="BCTRLSENSOR"/>
</dbReference>
<evidence type="ECO:0000313" key="13">
    <source>
        <dbReference type="Proteomes" id="UP000003438"/>
    </source>
</evidence>
<comment type="caution">
    <text evidence="12">The sequence shown here is derived from an EMBL/GenBank/DDBJ whole genome shotgun (WGS) entry which is preliminary data.</text>
</comment>
<dbReference type="OrthoDB" id="138378at2"/>
<proteinExistence type="predicted"/>
<dbReference type="InterPro" id="IPR003660">
    <property type="entry name" value="HAMP_dom"/>
</dbReference>
<comment type="catalytic activity">
    <reaction evidence="1">
        <text>ATP + protein L-histidine = ADP + protein N-phospho-L-histidine.</text>
        <dbReference type="EC" id="2.7.13.3"/>
    </reaction>
</comment>
<dbReference type="Pfam" id="PF06580">
    <property type="entry name" value="His_kinase"/>
    <property type="match status" value="1"/>
</dbReference>
<dbReference type="Proteomes" id="UP000003438">
    <property type="component" value="Unassembled WGS sequence"/>
</dbReference>
<gene>
    <name evidence="12" type="ORF">SUBVAR_06806</name>
</gene>
<feature type="domain" description="HAMP" evidence="11">
    <location>
        <begin position="204"/>
        <end position="257"/>
    </location>
</feature>
<comment type="subcellular location">
    <subcellularLocation>
        <location evidence="2">Membrane</location>
    </subcellularLocation>
</comment>
<dbReference type="AlphaFoldDB" id="D1PQX9"/>
<dbReference type="SUPFAM" id="SSF55874">
    <property type="entry name" value="ATPase domain of HSP90 chaperone/DNA topoisomerase II/histidine kinase"/>
    <property type="match status" value="1"/>
</dbReference>
<evidence type="ECO:0000256" key="6">
    <source>
        <dbReference type="ARBA" id="ARBA00022777"/>
    </source>
</evidence>
<evidence type="ECO:0000256" key="4">
    <source>
        <dbReference type="ARBA" id="ARBA00022553"/>
    </source>
</evidence>
<evidence type="ECO:0000256" key="2">
    <source>
        <dbReference type="ARBA" id="ARBA00004370"/>
    </source>
</evidence>
<accession>D1PQX9</accession>
<keyword evidence="9" id="KW-0472">Membrane</keyword>
<keyword evidence="9" id="KW-1133">Transmembrane helix</keyword>
<reference evidence="12" key="1">
    <citation type="submission" date="2009-12" db="EMBL/GenBank/DDBJ databases">
        <authorList>
            <person name="Weinstock G."/>
            <person name="Sodergren E."/>
            <person name="Clifton S."/>
            <person name="Fulton L."/>
            <person name="Fulton B."/>
            <person name="Courtney L."/>
            <person name="Fronick C."/>
            <person name="Harrison M."/>
            <person name="Strong C."/>
            <person name="Farmer C."/>
            <person name="Delahaunty K."/>
            <person name="Markovic C."/>
            <person name="Hall O."/>
            <person name="Minx P."/>
            <person name="Tomlinson C."/>
            <person name="Mitreva M."/>
            <person name="Nelson J."/>
            <person name="Hou S."/>
            <person name="Wollam A."/>
            <person name="Pepin K.H."/>
            <person name="Johnson M."/>
            <person name="Bhonagiri V."/>
            <person name="Nash W.E."/>
            <person name="Warren W."/>
            <person name="Chinwalla A."/>
            <person name="Mardis E.R."/>
            <person name="Wilson R.K."/>
        </authorList>
    </citation>
    <scope>NUCLEOTIDE SEQUENCE [LARGE SCALE GENOMIC DNA]</scope>
    <source>
        <strain evidence="12">DSM 15176</strain>
    </source>
</reference>
<sequence length="493" mass="55679">MKGFRSGPAPIQQTVNRLVLPVVVSVIAVVATILVLLAAHTMRYNELLHNVTTASEFNQDFKTNIDQKMYYYVIGSRYSEGLPLDEVQDAQQLARELLNTTTQRESRLAISSVLHLCENLEEKIYQIRDTESYDERQAQLENNINVITSLIQEYMYNYLYYEAVQLNALQHDMQLRLATELVLLILGTAALLAFLMRRTLRIGRSVTGPITALCTRMEQIGNGDLQRHEPVASDIRELRTLSEGVEEMAGRLHTLLEEATQKQATLRRMELALLQAQINPHFLYNTMDTIIWLIEAGKSQEATQMVSDLSNFFRHSLSKGKDIITLAEEESHVRSYLQIQQARYADILRYTIDLPDKFGAVRIPKLTLQPLVENALYHGIKMKRGMGHIYILGKQEGEDLVLQVTDDGAGMSEERLQQLIRSMENGERVGFGLSTIHERLRLLFGPGYGLTIHSREGVGTTVFVRIPRQTEKEETGETHPVPADSGGLAAVGV</sequence>
<feature type="region of interest" description="Disordered" evidence="8">
    <location>
        <begin position="470"/>
        <end position="493"/>
    </location>
</feature>
<dbReference type="SUPFAM" id="SSF158472">
    <property type="entry name" value="HAMP domain-like"/>
    <property type="match status" value="1"/>
</dbReference>
<evidence type="ECO:0000256" key="8">
    <source>
        <dbReference type="SAM" id="MobiDB-lite"/>
    </source>
</evidence>
<protein>
    <recommendedName>
        <fullName evidence="3">histidine kinase</fullName>
        <ecNumber evidence="3">2.7.13.3</ecNumber>
    </recommendedName>
</protein>
<dbReference type="InterPro" id="IPR010559">
    <property type="entry name" value="Sig_transdc_His_kin_internal"/>
</dbReference>
<dbReference type="HOGENOM" id="CLU_020473_5_0_9"/>
<evidence type="ECO:0000256" key="7">
    <source>
        <dbReference type="ARBA" id="ARBA00023012"/>
    </source>
</evidence>
<evidence type="ECO:0000259" key="11">
    <source>
        <dbReference type="PROSITE" id="PS50885"/>
    </source>
</evidence>
<dbReference type="InterPro" id="IPR005467">
    <property type="entry name" value="His_kinase_dom"/>
</dbReference>
<organism evidence="12 13">
    <name type="scientific">Subdoligranulum variabile DSM 15176</name>
    <dbReference type="NCBI Taxonomy" id="411471"/>
    <lineage>
        <taxon>Bacteria</taxon>
        <taxon>Bacillati</taxon>
        <taxon>Bacillota</taxon>
        <taxon>Clostridia</taxon>
        <taxon>Eubacteriales</taxon>
        <taxon>Oscillospiraceae</taxon>
        <taxon>Subdoligranulum</taxon>
    </lineage>
</organism>
<evidence type="ECO:0000256" key="3">
    <source>
        <dbReference type="ARBA" id="ARBA00012438"/>
    </source>
</evidence>
<dbReference type="InterPro" id="IPR050640">
    <property type="entry name" value="Bact_2-comp_sensor_kinase"/>
</dbReference>
<evidence type="ECO:0000256" key="9">
    <source>
        <dbReference type="SAM" id="Phobius"/>
    </source>
</evidence>
<dbReference type="Gene3D" id="6.10.340.10">
    <property type="match status" value="1"/>
</dbReference>
<feature type="domain" description="Histidine kinase" evidence="10">
    <location>
        <begin position="368"/>
        <end position="470"/>
    </location>
</feature>
<dbReference type="InterPro" id="IPR036890">
    <property type="entry name" value="HATPase_C_sf"/>
</dbReference>
<evidence type="ECO:0000313" key="12">
    <source>
        <dbReference type="EMBL" id="EFB74826.1"/>
    </source>
</evidence>
<dbReference type="PANTHER" id="PTHR34220:SF7">
    <property type="entry name" value="SENSOR HISTIDINE KINASE YPDA"/>
    <property type="match status" value="1"/>
</dbReference>
<evidence type="ECO:0000259" key="10">
    <source>
        <dbReference type="PROSITE" id="PS50109"/>
    </source>
</evidence>
<dbReference type="eggNOG" id="COG2972">
    <property type="taxonomic scope" value="Bacteria"/>
</dbReference>
<keyword evidence="6 12" id="KW-0418">Kinase</keyword>
<dbReference type="InterPro" id="IPR004358">
    <property type="entry name" value="Sig_transdc_His_kin-like_C"/>
</dbReference>
<dbReference type="EMBL" id="ACBY02000054">
    <property type="protein sequence ID" value="EFB74826.1"/>
    <property type="molecule type" value="Genomic_DNA"/>
</dbReference>
<keyword evidence="4" id="KW-0597">Phosphoprotein</keyword>
<dbReference type="PROSITE" id="PS50885">
    <property type="entry name" value="HAMP"/>
    <property type="match status" value="1"/>
</dbReference>
<dbReference type="EC" id="2.7.13.3" evidence="3"/>
<keyword evidence="9" id="KW-0812">Transmembrane</keyword>